<name>A0A2P2NRK7_RHIMU</name>
<proteinExistence type="predicted"/>
<accession>A0A2P2NRK7</accession>
<organism evidence="1">
    <name type="scientific">Rhizophora mucronata</name>
    <name type="common">Asiatic mangrove</name>
    <dbReference type="NCBI Taxonomy" id="61149"/>
    <lineage>
        <taxon>Eukaryota</taxon>
        <taxon>Viridiplantae</taxon>
        <taxon>Streptophyta</taxon>
        <taxon>Embryophyta</taxon>
        <taxon>Tracheophyta</taxon>
        <taxon>Spermatophyta</taxon>
        <taxon>Magnoliopsida</taxon>
        <taxon>eudicotyledons</taxon>
        <taxon>Gunneridae</taxon>
        <taxon>Pentapetalae</taxon>
        <taxon>rosids</taxon>
        <taxon>fabids</taxon>
        <taxon>Malpighiales</taxon>
        <taxon>Rhizophoraceae</taxon>
        <taxon>Rhizophora</taxon>
    </lineage>
</organism>
<evidence type="ECO:0000313" key="1">
    <source>
        <dbReference type="EMBL" id="MBX45138.1"/>
    </source>
</evidence>
<dbReference type="EMBL" id="GGEC01064654">
    <property type="protein sequence ID" value="MBX45138.1"/>
    <property type="molecule type" value="Transcribed_RNA"/>
</dbReference>
<sequence length="44" mass="5349">MYKLVLFKNYNNKLPRVFCSNQSGPFYSEIELLQVSYYYTDMKI</sequence>
<protein>
    <submittedName>
        <fullName evidence="1">Uncharacterized protein</fullName>
    </submittedName>
</protein>
<reference evidence="1" key="1">
    <citation type="submission" date="2018-02" db="EMBL/GenBank/DDBJ databases">
        <title>Rhizophora mucronata_Transcriptome.</title>
        <authorList>
            <person name="Meera S.P."/>
            <person name="Sreeshan A."/>
            <person name="Augustine A."/>
        </authorList>
    </citation>
    <scope>NUCLEOTIDE SEQUENCE</scope>
    <source>
        <tissue evidence="1">Leaf</tissue>
    </source>
</reference>
<dbReference type="AlphaFoldDB" id="A0A2P2NRK7"/>